<keyword evidence="3" id="KW-1185">Reference proteome</keyword>
<proteinExistence type="predicted"/>
<evidence type="ECO:0008006" key="4">
    <source>
        <dbReference type="Google" id="ProtNLM"/>
    </source>
</evidence>
<dbReference type="PANTHER" id="PTHR36974">
    <property type="entry name" value="MEMBRANE PROTEIN-RELATED"/>
    <property type="match status" value="1"/>
</dbReference>
<reference evidence="2" key="1">
    <citation type="submission" date="2020-10" db="EMBL/GenBank/DDBJ databases">
        <title>Taxonomic study of unclassified bacteria belonging to the class Ktedonobacteria.</title>
        <authorList>
            <person name="Yabe S."/>
            <person name="Wang C.M."/>
            <person name="Zheng Y."/>
            <person name="Sakai Y."/>
            <person name="Cavaletti L."/>
            <person name="Monciardini P."/>
            <person name="Donadio S."/>
        </authorList>
    </citation>
    <scope>NUCLEOTIDE SEQUENCE</scope>
    <source>
        <strain evidence="2">ID150040</strain>
    </source>
</reference>
<feature type="transmembrane region" description="Helical" evidence="1">
    <location>
        <begin position="77"/>
        <end position="94"/>
    </location>
</feature>
<dbReference type="RefSeq" id="WP_220208872.1">
    <property type="nucleotide sequence ID" value="NZ_BNJK01000002.1"/>
</dbReference>
<comment type="caution">
    <text evidence="2">The sequence shown here is derived from an EMBL/GenBank/DDBJ whole genome shotgun (WGS) entry which is preliminary data.</text>
</comment>
<evidence type="ECO:0000313" key="3">
    <source>
        <dbReference type="Proteomes" id="UP000597444"/>
    </source>
</evidence>
<evidence type="ECO:0000256" key="1">
    <source>
        <dbReference type="SAM" id="Phobius"/>
    </source>
</evidence>
<dbReference type="Proteomes" id="UP000597444">
    <property type="component" value="Unassembled WGS sequence"/>
</dbReference>
<accession>A0A8J3N703</accession>
<dbReference type="EMBL" id="BNJK01000002">
    <property type="protein sequence ID" value="GHO98108.1"/>
    <property type="molecule type" value="Genomic_DNA"/>
</dbReference>
<name>A0A8J3N703_9CHLR</name>
<feature type="transmembrane region" description="Helical" evidence="1">
    <location>
        <begin position="39"/>
        <end position="57"/>
    </location>
</feature>
<feature type="transmembrane region" description="Helical" evidence="1">
    <location>
        <begin position="101"/>
        <end position="121"/>
    </location>
</feature>
<protein>
    <recommendedName>
        <fullName evidence="4">DoxX family protein</fullName>
    </recommendedName>
</protein>
<gene>
    <name evidence="2" type="ORF">KSF_081560</name>
</gene>
<keyword evidence="1" id="KW-1133">Transmembrane helix</keyword>
<feature type="transmembrane region" description="Helical" evidence="1">
    <location>
        <begin position="6"/>
        <end position="27"/>
    </location>
</feature>
<keyword evidence="1" id="KW-0812">Transmembrane</keyword>
<dbReference type="AlphaFoldDB" id="A0A8J3N703"/>
<organism evidence="2 3">
    <name type="scientific">Reticulibacter mediterranei</name>
    <dbReference type="NCBI Taxonomy" id="2778369"/>
    <lineage>
        <taxon>Bacteria</taxon>
        <taxon>Bacillati</taxon>
        <taxon>Chloroflexota</taxon>
        <taxon>Ktedonobacteria</taxon>
        <taxon>Ktedonobacterales</taxon>
        <taxon>Reticulibacteraceae</taxon>
        <taxon>Reticulibacter</taxon>
    </lineage>
</organism>
<feature type="transmembrane region" description="Helical" evidence="1">
    <location>
        <begin position="141"/>
        <end position="160"/>
    </location>
</feature>
<evidence type="ECO:0000313" key="2">
    <source>
        <dbReference type="EMBL" id="GHO98108.1"/>
    </source>
</evidence>
<sequence>MVSLISMLMTLIIMAVAFFIMAGLGGLGIPAFGDLKNCAAYAMAGLFVFTAGSHFFSPVREDLINMVPDFFPFPVQIVFITGILECLGAVGLIIPTTRRAAGTCLILLLIGMFPANIYAALNNIPLLGEPATPLWLRIPEQLVYIGMILWAILPTARIQIRTEDQA</sequence>
<dbReference type="PANTHER" id="PTHR36974:SF1">
    <property type="entry name" value="DOXX FAMILY MEMBRANE PROTEIN"/>
    <property type="match status" value="1"/>
</dbReference>
<keyword evidence="1" id="KW-0472">Membrane</keyword>